<keyword evidence="2" id="KW-0547">Nucleotide-binding</keyword>
<evidence type="ECO:0000256" key="5">
    <source>
        <dbReference type="ARBA" id="ARBA00074044"/>
    </source>
</evidence>
<dbReference type="Pfam" id="PF00005">
    <property type="entry name" value="ABC_tran"/>
    <property type="match status" value="2"/>
</dbReference>
<name>A0A1Y2SCM9_9GAMM</name>
<dbReference type="InterPro" id="IPR027417">
    <property type="entry name" value="P-loop_NTPase"/>
</dbReference>
<reference evidence="8 9" key="1">
    <citation type="submission" date="2016-10" db="EMBL/GenBank/DDBJ databases">
        <title>Systematic genetic and metabolomic analysis of Xenorhabdus and Photorhabdus spp., highlights the requirements for a dual symbiotic and pathogenic life style.</title>
        <authorList>
            <person name="Tobias N.J."/>
            <person name="Wolff H."/>
            <person name="Djahanschiri B."/>
            <person name="Pidot S.J."/>
            <person name="Stinear T.P."/>
            <person name="Ebersberger I."/>
            <person name="Bode H.B."/>
        </authorList>
    </citation>
    <scope>NUCLEOTIDE SEQUENCE [LARGE SCALE GENOMIC DNA]</scope>
    <source>
        <strain evidence="8 9">DSM 22392</strain>
    </source>
</reference>
<dbReference type="FunFam" id="3.40.50.300:FF:000011">
    <property type="entry name" value="Putative ABC transporter ATP-binding component"/>
    <property type="match status" value="1"/>
</dbReference>
<feature type="coiled-coil region" evidence="6">
    <location>
        <begin position="241"/>
        <end position="268"/>
    </location>
</feature>
<dbReference type="GO" id="GO:0016887">
    <property type="term" value="F:ATP hydrolysis activity"/>
    <property type="evidence" value="ECO:0007669"/>
    <property type="project" value="InterPro"/>
</dbReference>
<evidence type="ECO:0000256" key="6">
    <source>
        <dbReference type="SAM" id="Coils"/>
    </source>
</evidence>
<dbReference type="PANTHER" id="PTHR42855">
    <property type="entry name" value="ABC TRANSPORTER ATP-BINDING SUBUNIT"/>
    <property type="match status" value="1"/>
</dbReference>
<dbReference type="NCBIfam" id="NF011646">
    <property type="entry name" value="PRK15064.1"/>
    <property type="match status" value="1"/>
</dbReference>
<dbReference type="InterPro" id="IPR003439">
    <property type="entry name" value="ABC_transporter-like_ATP-bd"/>
</dbReference>
<dbReference type="FunFam" id="3.40.50.300:FF:000070">
    <property type="entry name" value="Putative ABC transporter ATP-binding component"/>
    <property type="match status" value="1"/>
</dbReference>
<dbReference type="PROSITE" id="PS50893">
    <property type="entry name" value="ABC_TRANSPORTER_2"/>
    <property type="match status" value="2"/>
</dbReference>
<gene>
    <name evidence="8" type="ORF">Xvie_01880</name>
</gene>
<evidence type="ECO:0000256" key="1">
    <source>
        <dbReference type="ARBA" id="ARBA00022737"/>
    </source>
</evidence>
<dbReference type="OrthoDB" id="9762051at2"/>
<dbReference type="EMBL" id="MUBJ01000008">
    <property type="protein sequence ID" value="OTA16426.1"/>
    <property type="molecule type" value="Genomic_DNA"/>
</dbReference>
<dbReference type="GO" id="GO:0005524">
    <property type="term" value="F:ATP binding"/>
    <property type="evidence" value="ECO:0007669"/>
    <property type="project" value="UniProtKB-KW"/>
</dbReference>
<dbReference type="STRING" id="351656.Xvie_01880"/>
<feature type="domain" description="ABC transporter" evidence="7">
    <location>
        <begin position="2"/>
        <end position="252"/>
    </location>
</feature>
<evidence type="ECO:0000313" key="8">
    <source>
        <dbReference type="EMBL" id="OTA16426.1"/>
    </source>
</evidence>
<dbReference type="InterPro" id="IPR051309">
    <property type="entry name" value="ABCF_ATPase"/>
</dbReference>
<keyword evidence="3 8" id="KW-0067">ATP-binding</keyword>
<evidence type="ECO:0000259" key="7">
    <source>
        <dbReference type="PROSITE" id="PS50893"/>
    </source>
</evidence>
<sequence>MLSTNNITMQFGSKPLFENISVKFGNGNRYGLIGANGAGKSTFMKILGGDLIPTSGNVSLDPNERLGKLRQDQFAFEEYTVLDTVIMGHSELWEVKQERDRIYAMAEMSEEDGYRVADLEVAYGEMDGYSAEARAGELLLGVGIPVEQHYGLMSTIAPGWKLRVLLAQALFANPDVLLLDEPTNNLDIDTIRWLEQVLNERNSTMIIISHDRHFLNTVCTHMADLDYGELRLFPGNYDEYMIAATQARERLQADNAKKKAQIAELQSFVSRFSANASKSKQATSRARQIDKIQLEEVKASSRQNPYIRFEQDKKLFRNALELEGLTKGYDNGPLFKNLNLLMEVGEKMAVIGENGIGKTTFLKTLIGEENPNSGTIKWSENSTIGYYAQDHASDFDCDMTVFEWMSQWKREGDDEQAVRGILGRLLFGQDDIKKKVGVLSGGEQGRMLFGKLMMHKPNILVMDEPTNHLDMESIESLNLALELYQGTLVFVSHDRAFVSSLASRILEIKSDKLVDFKGTYDEYLSSQGIAE</sequence>
<protein>
    <recommendedName>
        <fullName evidence="5">Probable ATP-binding protein YbiT</fullName>
    </recommendedName>
</protein>
<keyword evidence="1" id="KW-0677">Repeat</keyword>
<dbReference type="RefSeq" id="WP_086109044.1">
    <property type="nucleotide sequence ID" value="NZ_CAWNGD010000128.1"/>
</dbReference>
<feature type="domain" description="ABC transporter" evidence="7">
    <location>
        <begin position="320"/>
        <end position="526"/>
    </location>
</feature>
<proteinExistence type="inferred from homology"/>
<dbReference type="InterPro" id="IPR032781">
    <property type="entry name" value="ABC_tran_Xtn"/>
</dbReference>
<dbReference type="AlphaFoldDB" id="A0A1Y2SCM9"/>
<dbReference type="Gene3D" id="3.40.50.300">
    <property type="entry name" value="P-loop containing nucleotide triphosphate hydrolases"/>
    <property type="match status" value="2"/>
</dbReference>
<keyword evidence="6" id="KW-0175">Coiled coil</keyword>
<dbReference type="PANTHER" id="PTHR42855:SF2">
    <property type="entry name" value="DRUG RESISTANCE ABC TRANSPORTER,ATP-BINDING PROTEIN"/>
    <property type="match status" value="1"/>
</dbReference>
<organism evidence="8 9">
    <name type="scientific">Xenorhabdus vietnamensis</name>
    <dbReference type="NCBI Taxonomy" id="351656"/>
    <lineage>
        <taxon>Bacteria</taxon>
        <taxon>Pseudomonadati</taxon>
        <taxon>Pseudomonadota</taxon>
        <taxon>Gammaproteobacteria</taxon>
        <taxon>Enterobacterales</taxon>
        <taxon>Morganellaceae</taxon>
        <taxon>Xenorhabdus</taxon>
    </lineage>
</organism>
<accession>A0A1Y2SCM9</accession>
<dbReference type="SMART" id="SM00382">
    <property type="entry name" value="AAA"/>
    <property type="match status" value="2"/>
</dbReference>
<dbReference type="Proteomes" id="UP000194350">
    <property type="component" value="Unassembled WGS sequence"/>
</dbReference>
<evidence type="ECO:0000313" key="9">
    <source>
        <dbReference type="Proteomes" id="UP000194350"/>
    </source>
</evidence>
<evidence type="ECO:0000256" key="3">
    <source>
        <dbReference type="ARBA" id="ARBA00022840"/>
    </source>
</evidence>
<comment type="caution">
    <text evidence="8">The sequence shown here is derived from an EMBL/GenBank/DDBJ whole genome shotgun (WGS) entry which is preliminary data.</text>
</comment>
<dbReference type="Pfam" id="PF12848">
    <property type="entry name" value="ABC_tran_Xtn"/>
    <property type="match status" value="1"/>
</dbReference>
<dbReference type="CDD" id="cd03221">
    <property type="entry name" value="ABCF_EF-3"/>
    <property type="match status" value="2"/>
</dbReference>
<comment type="similarity">
    <text evidence="4">Belongs to the ABC transporter superfamily. ABCF family. YbiT subfamily.</text>
</comment>
<keyword evidence="9" id="KW-1185">Reference proteome</keyword>
<evidence type="ECO:0000256" key="4">
    <source>
        <dbReference type="ARBA" id="ARBA00061551"/>
    </source>
</evidence>
<dbReference type="InterPro" id="IPR003593">
    <property type="entry name" value="AAA+_ATPase"/>
</dbReference>
<dbReference type="SUPFAM" id="SSF52540">
    <property type="entry name" value="P-loop containing nucleoside triphosphate hydrolases"/>
    <property type="match status" value="2"/>
</dbReference>
<evidence type="ECO:0000256" key="2">
    <source>
        <dbReference type="ARBA" id="ARBA00022741"/>
    </source>
</evidence>